<dbReference type="PANTHER" id="PTHR43674:SF2">
    <property type="entry name" value="BETA-UREIDOPROPIONASE"/>
    <property type="match status" value="1"/>
</dbReference>
<dbReference type="Proteomes" id="UP000315534">
    <property type="component" value="Unassembled WGS sequence"/>
</dbReference>
<dbReference type="InterPro" id="IPR003010">
    <property type="entry name" value="C-N_Hydrolase"/>
</dbReference>
<dbReference type="GO" id="GO:0016746">
    <property type="term" value="F:acyltransferase activity"/>
    <property type="evidence" value="ECO:0007669"/>
    <property type="project" value="UniProtKB-KW"/>
</dbReference>
<name>A0A523XNB7_UNCT6</name>
<dbReference type="InterPro" id="IPR036526">
    <property type="entry name" value="C-N_Hydrolase_sf"/>
</dbReference>
<evidence type="ECO:0000313" key="3">
    <source>
        <dbReference type="EMBL" id="TET80781.1"/>
    </source>
</evidence>
<dbReference type="Gene3D" id="3.60.110.10">
    <property type="entry name" value="Carbon-nitrogen hydrolase"/>
    <property type="match status" value="1"/>
</dbReference>
<feature type="domain" description="CN hydrolase" evidence="2">
    <location>
        <begin position="1"/>
        <end position="237"/>
    </location>
</feature>
<dbReference type="GO" id="GO:0016811">
    <property type="term" value="F:hydrolase activity, acting on carbon-nitrogen (but not peptide) bonds, in linear amides"/>
    <property type="evidence" value="ECO:0007669"/>
    <property type="project" value="UniProtKB-ARBA"/>
</dbReference>
<sequence>MTVGSVQFRPLFGKKRHNIERAITLMNKKRADLYVLPELFNTGYSFKDKSEVRDLAEPVGKGETTQALMDYARTKRASIVAGIAERAGKKIYNTAILVKPNGEIGKYRKTHLFLFEKLLFDSGNGPYQVHRVGEARVGMLICFDWIFPEPFRELALKGADIIAHPSNLILPYCQDAMVTRALENRIFIILANRVGNEKRRGERLTFTGGSEIVSPRGKILAKALEKEETVITAKISLKEARDKKVTLLNHIFRDRRTDLYTELKKGRKR</sequence>
<gene>
    <name evidence="3" type="ORF">E3J38_04980</name>
</gene>
<dbReference type="Pfam" id="PF00795">
    <property type="entry name" value="CN_hydrolase"/>
    <property type="match status" value="1"/>
</dbReference>
<dbReference type="PANTHER" id="PTHR43674">
    <property type="entry name" value="NITRILASE C965.09-RELATED"/>
    <property type="match status" value="1"/>
</dbReference>
<evidence type="ECO:0000256" key="1">
    <source>
        <dbReference type="ARBA" id="ARBA00022801"/>
    </source>
</evidence>
<proteinExistence type="predicted"/>
<dbReference type="PROSITE" id="PS50263">
    <property type="entry name" value="CN_HYDROLASE"/>
    <property type="match status" value="1"/>
</dbReference>
<evidence type="ECO:0000259" key="2">
    <source>
        <dbReference type="PROSITE" id="PS50263"/>
    </source>
</evidence>
<dbReference type="InterPro" id="IPR050345">
    <property type="entry name" value="Aliph_Amidase/BUP"/>
</dbReference>
<dbReference type="SUPFAM" id="SSF56317">
    <property type="entry name" value="Carbon-nitrogen hydrolase"/>
    <property type="match status" value="1"/>
</dbReference>
<comment type="caution">
    <text evidence="3">The sequence shown here is derived from an EMBL/GenBank/DDBJ whole genome shotgun (WGS) entry which is preliminary data.</text>
</comment>
<protein>
    <submittedName>
        <fullName evidence="3">Acyltransferase</fullName>
    </submittedName>
</protein>
<dbReference type="AlphaFoldDB" id="A0A523XNB7"/>
<accession>A0A523XNB7</accession>
<keyword evidence="3" id="KW-0808">Transferase</keyword>
<organism evidence="3 4">
    <name type="scientific">candidate division TA06 bacterium</name>
    <dbReference type="NCBI Taxonomy" id="2250710"/>
    <lineage>
        <taxon>Bacteria</taxon>
        <taxon>Bacteria division TA06</taxon>
    </lineage>
</organism>
<reference evidence="3 4" key="1">
    <citation type="submission" date="2019-03" db="EMBL/GenBank/DDBJ databases">
        <title>Metabolic potential of uncultured bacteria and archaea associated with petroleum seepage in deep-sea sediments.</title>
        <authorList>
            <person name="Dong X."/>
            <person name="Hubert C."/>
        </authorList>
    </citation>
    <scope>NUCLEOTIDE SEQUENCE [LARGE SCALE GENOMIC DNA]</scope>
    <source>
        <strain evidence="3">E29_bin36</strain>
    </source>
</reference>
<keyword evidence="3" id="KW-0012">Acyltransferase</keyword>
<keyword evidence="1" id="KW-0378">Hydrolase</keyword>
<dbReference type="EMBL" id="SOIP01000300">
    <property type="protein sequence ID" value="TET80781.1"/>
    <property type="molecule type" value="Genomic_DNA"/>
</dbReference>
<evidence type="ECO:0000313" key="4">
    <source>
        <dbReference type="Proteomes" id="UP000315534"/>
    </source>
</evidence>